<evidence type="ECO:0000313" key="2">
    <source>
        <dbReference type="EMBL" id="EBQ7137045.1"/>
    </source>
</evidence>
<name>A0A3W2NT15_SALER</name>
<organism evidence="2">
    <name type="scientific">Salmonella enterica</name>
    <name type="common">Salmonella choleraesuis</name>
    <dbReference type="NCBI Taxonomy" id="28901"/>
    <lineage>
        <taxon>Bacteria</taxon>
        <taxon>Pseudomonadati</taxon>
        <taxon>Pseudomonadota</taxon>
        <taxon>Gammaproteobacteria</taxon>
        <taxon>Enterobacterales</taxon>
        <taxon>Enterobacteriaceae</taxon>
        <taxon>Salmonella</taxon>
    </lineage>
</organism>
<evidence type="ECO:0000256" key="1">
    <source>
        <dbReference type="SAM" id="MobiDB-lite"/>
    </source>
</evidence>
<reference evidence="2" key="1">
    <citation type="submission" date="2018-07" db="EMBL/GenBank/DDBJ databases">
        <authorList>
            <consortium name="GenomeTrakr network: Whole genome sequencing for foodborne pathogen traceback"/>
        </authorList>
    </citation>
    <scope>NUCLEOTIDE SEQUENCE [LARGE SCALE GENOMIC DNA]</scope>
    <source>
        <strain evidence="2">CFSAN036024</strain>
    </source>
</reference>
<sequence>MTFPPDRFCQNTLNQNAETHQRKHKELKMSAVTNTVKNDDLDELTAMLQSLDEPVQKAAKMSGVDEIDDLLSGLDDAIAKPVEAVADEVMNASSTGDLSSVLEELEIEHESVKVEEPERDLIAEIVNEPTPELDARSTETTGTDPTPLPSVASEPKPEEEQPKRQKAKSERAPAKPRFTLEGKDESFYATAGLESESFTAAFEGAPVKAKDKILNLLNWFSGGPEISVYTVIAMRHILDANTATSNSIKLALMSNPEKPYPLNTASTQAGQMMAVFPATGIATREGGNLTLNKESPIVKKFIAEYSIG</sequence>
<feature type="region of interest" description="Disordered" evidence="1">
    <location>
        <begin position="126"/>
        <end position="177"/>
    </location>
</feature>
<dbReference type="EMBL" id="AAGPWX010000048">
    <property type="protein sequence ID" value="EBQ7137045.1"/>
    <property type="molecule type" value="Genomic_DNA"/>
</dbReference>
<accession>A0A3W2NT15</accession>
<dbReference type="Proteomes" id="UP000839918">
    <property type="component" value="Unassembled WGS sequence"/>
</dbReference>
<dbReference type="AlphaFoldDB" id="A0A3W2NT15"/>
<gene>
    <name evidence="2" type="ORF">AIY46_24385</name>
</gene>
<feature type="compositionally biased region" description="Basic and acidic residues" evidence="1">
    <location>
        <begin position="155"/>
        <end position="177"/>
    </location>
</feature>
<proteinExistence type="predicted"/>
<protein>
    <submittedName>
        <fullName evidence="2">Uncharacterized protein</fullName>
    </submittedName>
</protein>
<comment type="caution">
    <text evidence="2">The sequence shown here is derived from an EMBL/GenBank/DDBJ whole genome shotgun (WGS) entry which is preliminary data.</text>
</comment>